<evidence type="ECO:0000256" key="5">
    <source>
        <dbReference type="SAM" id="Coils"/>
    </source>
</evidence>
<dbReference type="Gene3D" id="3.30.40.10">
    <property type="entry name" value="Zinc/RING finger domain, C3HC4 (zinc finger)"/>
    <property type="match status" value="1"/>
</dbReference>
<keyword evidence="2 4" id="KW-0863">Zinc-finger</keyword>
<dbReference type="InterPro" id="IPR011011">
    <property type="entry name" value="Znf_FYVE_PHD"/>
</dbReference>
<dbReference type="Proteomes" id="UP000410492">
    <property type="component" value="Unassembled WGS sequence"/>
</dbReference>
<evidence type="ECO:0000256" key="4">
    <source>
        <dbReference type="PROSITE-ProRule" id="PRU00047"/>
    </source>
</evidence>
<dbReference type="InterPro" id="IPR019787">
    <property type="entry name" value="Znf_PHD-finger"/>
</dbReference>
<evidence type="ECO:0000256" key="2">
    <source>
        <dbReference type="ARBA" id="ARBA00022771"/>
    </source>
</evidence>
<keyword evidence="3" id="KW-0862">Zinc</keyword>
<accession>A0A653C2P2</accession>
<dbReference type="PROSITE" id="PS50158">
    <property type="entry name" value="ZF_CCHC"/>
    <property type="match status" value="1"/>
</dbReference>
<proteinExistence type="predicted"/>
<evidence type="ECO:0000256" key="1">
    <source>
        <dbReference type="ARBA" id="ARBA00022723"/>
    </source>
</evidence>
<evidence type="ECO:0008006" key="10">
    <source>
        <dbReference type="Google" id="ProtNLM"/>
    </source>
</evidence>
<keyword evidence="9" id="KW-1185">Reference proteome</keyword>
<keyword evidence="1" id="KW-0479">Metal-binding</keyword>
<dbReference type="OrthoDB" id="6775559at2759"/>
<dbReference type="InterPro" id="IPR001878">
    <property type="entry name" value="Znf_CCHC"/>
</dbReference>
<dbReference type="AlphaFoldDB" id="A0A653C2P2"/>
<evidence type="ECO:0000313" key="9">
    <source>
        <dbReference type="Proteomes" id="UP000410492"/>
    </source>
</evidence>
<dbReference type="PROSITE" id="PS50016">
    <property type="entry name" value="ZF_PHD_2"/>
    <property type="match status" value="1"/>
</dbReference>
<dbReference type="PROSITE" id="PS01359">
    <property type="entry name" value="ZF_PHD_1"/>
    <property type="match status" value="1"/>
</dbReference>
<dbReference type="InterPro" id="IPR013083">
    <property type="entry name" value="Znf_RING/FYVE/PHD"/>
</dbReference>
<name>A0A653C2P2_CALMS</name>
<feature type="domain" description="PHD-type" evidence="6">
    <location>
        <begin position="5"/>
        <end position="62"/>
    </location>
</feature>
<feature type="domain" description="CCHC-type" evidence="7">
    <location>
        <begin position="310"/>
        <end position="324"/>
    </location>
</feature>
<dbReference type="InterPro" id="IPR019786">
    <property type="entry name" value="Zinc_finger_PHD-type_CS"/>
</dbReference>
<keyword evidence="5" id="KW-0175">Coiled coil</keyword>
<protein>
    <recommendedName>
        <fullName evidence="10">CCHC-type domain-containing protein</fullName>
    </recommendedName>
</protein>
<evidence type="ECO:0000259" key="6">
    <source>
        <dbReference type="PROSITE" id="PS50016"/>
    </source>
</evidence>
<dbReference type="GO" id="GO:0003676">
    <property type="term" value="F:nucleic acid binding"/>
    <property type="evidence" value="ECO:0007669"/>
    <property type="project" value="InterPro"/>
</dbReference>
<evidence type="ECO:0000259" key="7">
    <source>
        <dbReference type="PROSITE" id="PS50158"/>
    </source>
</evidence>
<dbReference type="SUPFAM" id="SSF57903">
    <property type="entry name" value="FYVE/PHD zinc finger"/>
    <property type="match status" value="1"/>
</dbReference>
<feature type="coiled-coil region" evidence="5">
    <location>
        <begin position="102"/>
        <end position="129"/>
    </location>
</feature>
<evidence type="ECO:0000256" key="3">
    <source>
        <dbReference type="ARBA" id="ARBA00022833"/>
    </source>
</evidence>
<reference evidence="8 9" key="1">
    <citation type="submission" date="2019-01" db="EMBL/GenBank/DDBJ databases">
        <authorList>
            <person name="Sayadi A."/>
        </authorList>
    </citation>
    <scope>NUCLEOTIDE SEQUENCE [LARGE SCALE GENOMIC DNA]</scope>
</reference>
<gene>
    <name evidence="8" type="ORF">CALMAC_LOCUS5741</name>
</gene>
<sequence length="391" mass="44216">MAPDVDVCKKCADNFVVSSKFVQCKVCNVKLHTSCASLKDSWQKVLTDCKNIFWMCDPCKNSFSVGGNENRAAVEILKKEIECVNREKTLTDKLLSEVQYTNELQKALLKQLEDKIASLENTKHLKYNEAVKSATQMSVKKRESTPVLLVKSKNDRTSNDDVMKDVIQSINPADLNVCISATRKIKNGIAIHCETKSFDVLKSNLSASLGKKYSINEPQKLNPRFLISDVPSKCGDSPEVLVNNIVLLNDLANVLKSEDDIKFITKLNRLQDTDVVIEVAPYLYNLLMQRGFLYVGWKKCYITDYVRVKRCFKCCGLGHLDKDCTAQVCCPKCCGDHKLKECKSDCIKCSNCTNYNKSFKQNVPTDHKATSFDCPLYKNYLDKLKQNINYG</sequence>
<evidence type="ECO:0000313" key="8">
    <source>
        <dbReference type="EMBL" id="VEN42150.1"/>
    </source>
</evidence>
<organism evidence="8 9">
    <name type="scientific">Callosobruchus maculatus</name>
    <name type="common">Southern cowpea weevil</name>
    <name type="synonym">Pulse bruchid</name>
    <dbReference type="NCBI Taxonomy" id="64391"/>
    <lineage>
        <taxon>Eukaryota</taxon>
        <taxon>Metazoa</taxon>
        <taxon>Ecdysozoa</taxon>
        <taxon>Arthropoda</taxon>
        <taxon>Hexapoda</taxon>
        <taxon>Insecta</taxon>
        <taxon>Pterygota</taxon>
        <taxon>Neoptera</taxon>
        <taxon>Endopterygota</taxon>
        <taxon>Coleoptera</taxon>
        <taxon>Polyphaga</taxon>
        <taxon>Cucujiformia</taxon>
        <taxon>Chrysomeloidea</taxon>
        <taxon>Chrysomelidae</taxon>
        <taxon>Bruchinae</taxon>
        <taxon>Bruchini</taxon>
        <taxon>Callosobruchus</taxon>
    </lineage>
</organism>
<dbReference type="EMBL" id="CAACVG010006853">
    <property type="protein sequence ID" value="VEN42150.1"/>
    <property type="molecule type" value="Genomic_DNA"/>
</dbReference>
<dbReference type="GO" id="GO:0008270">
    <property type="term" value="F:zinc ion binding"/>
    <property type="evidence" value="ECO:0007669"/>
    <property type="project" value="UniProtKB-KW"/>
</dbReference>